<evidence type="ECO:0008006" key="5">
    <source>
        <dbReference type="Google" id="ProtNLM"/>
    </source>
</evidence>
<feature type="compositionally biased region" description="Polar residues" evidence="2">
    <location>
        <begin position="91"/>
        <end position="124"/>
    </location>
</feature>
<dbReference type="SUPFAM" id="SSF54928">
    <property type="entry name" value="RNA-binding domain, RBD"/>
    <property type="match status" value="1"/>
</dbReference>
<accession>A0A1J4L1X9</accession>
<feature type="compositionally biased region" description="Basic residues" evidence="2">
    <location>
        <begin position="295"/>
        <end position="310"/>
    </location>
</feature>
<gene>
    <name evidence="3" type="ORF">TRFO_41311</name>
</gene>
<feature type="region of interest" description="Disordered" evidence="2">
    <location>
        <begin position="396"/>
        <end position="417"/>
    </location>
</feature>
<dbReference type="Gene3D" id="3.30.70.330">
    <property type="match status" value="1"/>
</dbReference>
<evidence type="ECO:0000256" key="1">
    <source>
        <dbReference type="SAM" id="Coils"/>
    </source>
</evidence>
<feature type="compositionally biased region" description="Basic residues" evidence="2">
    <location>
        <begin position="202"/>
        <end position="215"/>
    </location>
</feature>
<keyword evidence="4" id="KW-1185">Reference proteome</keyword>
<proteinExistence type="predicted"/>
<reference evidence="3" key="1">
    <citation type="submission" date="2016-10" db="EMBL/GenBank/DDBJ databases">
        <authorList>
            <person name="Benchimol M."/>
            <person name="Almeida L.G."/>
            <person name="Vasconcelos A.T."/>
            <person name="Perreira-Neves A."/>
            <person name="Rosa I.A."/>
            <person name="Tasca T."/>
            <person name="Bogo M.R."/>
            <person name="de Souza W."/>
        </authorList>
    </citation>
    <scope>NUCLEOTIDE SEQUENCE [LARGE SCALE GENOMIC DNA]</scope>
    <source>
        <strain evidence="3">K</strain>
    </source>
</reference>
<feature type="compositionally biased region" description="Low complexity" evidence="2">
    <location>
        <begin position="312"/>
        <end position="321"/>
    </location>
</feature>
<dbReference type="Proteomes" id="UP000179807">
    <property type="component" value="Unassembled WGS sequence"/>
</dbReference>
<dbReference type="GeneID" id="94848405"/>
<dbReference type="EMBL" id="MLAK01000040">
    <property type="protein sequence ID" value="OHT17080.1"/>
    <property type="molecule type" value="Genomic_DNA"/>
</dbReference>
<dbReference type="GO" id="GO:0003676">
    <property type="term" value="F:nucleic acid binding"/>
    <property type="evidence" value="ECO:0007669"/>
    <property type="project" value="InterPro"/>
</dbReference>
<dbReference type="InterPro" id="IPR035979">
    <property type="entry name" value="RBD_domain_sf"/>
</dbReference>
<feature type="region of interest" description="Disordered" evidence="2">
    <location>
        <begin position="79"/>
        <end position="124"/>
    </location>
</feature>
<comment type="caution">
    <text evidence="3">The sequence shown here is derived from an EMBL/GenBank/DDBJ whole genome shotgun (WGS) entry which is preliminary data.</text>
</comment>
<feature type="compositionally biased region" description="Polar residues" evidence="2">
    <location>
        <begin position="360"/>
        <end position="369"/>
    </location>
</feature>
<dbReference type="InterPro" id="IPR012677">
    <property type="entry name" value="Nucleotide-bd_a/b_plait_sf"/>
</dbReference>
<evidence type="ECO:0000256" key="2">
    <source>
        <dbReference type="SAM" id="MobiDB-lite"/>
    </source>
</evidence>
<feature type="region of interest" description="Disordered" evidence="2">
    <location>
        <begin position="145"/>
        <end position="372"/>
    </location>
</feature>
<dbReference type="VEuPathDB" id="TrichDB:TRFO_41311"/>
<feature type="compositionally biased region" description="Basic and acidic residues" evidence="2">
    <location>
        <begin position="337"/>
        <end position="359"/>
    </location>
</feature>
<feature type="coiled-coil region" evidence="1">
    <location>
        <begin position="513"/>
        <end position="614"/>
    </location>
</feature>
<evidence type="ECO:0000313" key="3">
    <source>
        <dbReference type="EMBL" id="OHT17080.1"/>
    </source>
</evidence>
<dbReference type="AlphaFoldDB" id="A0A1J4L1X9"/>
<keyword evidence="1" id="KW-0175">Coiled coil</keyword>
<dbReference type="RefSeq" id="XP_068370216.1">
    <property type="nucleotide sequence ID" value="XM_068513701.1"/>
</dbReference>
<feature type="compositionally biased region" description="Basic and acidic residues" evidence="2">
    <location>
        <begin position="270"/>
        <end position="294"/>
    </location>
</feature>
<feature type="compositionally biased region" description="Basic and acidic residues" evidence="2">
    <location>
        <begin position="149"/>
        <end position="189"/>
    </location>
</feature>
<feature type="compositionally biased region" description="Basic and acidic residues" evidence="2">
    <location>
        <begin position="396"/>
        <end position="408"/>
    </location>
</feature>
<sequence>MIILTQEQKEELVRWIEFHLKGYENGQNPHILANYIKTLILRDASQQCMISMLRDFMEDRAEEFVILLNQHLKTKDFSIPYDDEISPPPTEKNQITTTAKPSQPNFQKSTNLKSAQKPITTPVTALASTKETKYEIKAEKENFQPTNKYENKSKKDDEKSSEKVEILKEKKGESIHRRSDNSHRKSESSHRKHRRSSEDKPKKSKHRRHHHRRQKYSSDYSDSETESDSHTDDESDSSYDSQIGEKKRRSSRKKSSPEKDSKRSSSHSKFKSDSKSRSSSKSKSDSSKSKLESSKHRKHSRSRSRHHRKYISSDPSDYSDYNDSRSYSDEGALPRSSKSEIKRNYRQDTKSYSTREENQSRTGKNSPNYVKQIPIKYFGDEKKEKLTNDFQKDSQFEKSLEQPIEKPNENSNPKPSFKDEIIAHKKVVPADSTENEHKYIIAVCGIPESANTIGQILKEFNRFGLIHGIQTFPEEKMALIEYDDIESAYRVVNSRHKFFRNATVKADYAVEQNPELLELLNEAAKQKKQLSEERKQVKLLEKEKRKHLKNAAVLEKKKKYIEKITEERVLKEIEETEEELLNTLTEKIEEFENLDEGDERRAKLTREIEGLSQLLEYYIDPNDEE</sequence>
<evidence type="ECO:0000313" key="4">
    <source>
        <dbReference type="Proteomes" id="UP000179807"/>
    </source>
</evidence>
<organism evidence="3 4">
    <name type="scientific">Tritrichomonas foetus</name>
    <dbReference type="NCBI Taxonomy" id="1144522"/>
    <lineage>
        <taxon>Eukaryota</taxon>
        <taxon>Metamonada</taxon>
        <taxon>Parabasalia</taxon>
        <taxon>Tritrichomonadida</taxon>
        <taxon>Tritrichomonadidae</taxon>
        <taxon>Tritrichomonas</taxon>
    </lineage>
</organism>
<name>A0A1J4L1X9_9EUKA</name>
<protein>
    <recommendedName>
        <fullName evidence="5">RRM domain-containing protein</fullName>
    </recommendedName>
</protein>